<sequence length="292" mass="32695">MNKDLKKPLIMDGAMGTELMRRGIELPLPLWSSMSNIDQFDQVMNIHKDYIEAGSDILTTNTFRTTPRTFIKAGYSQNESEIISEQCCNMAIEAAKHAVKKENTLIAGSVAPLEDCYEPLHFPGKEIAKKEFQLIIDRIIRKGVDILLFETMGNYEEIESVLQVSNHVDIQRWLSIVLKNKNSILDGTELQKVVELANKNKIDMVLINCTPVNIILEALDIFLGYRKGKWGVYPNAGENMPTKDGEFVSKLDDESFCKAIQGYITLGASVVGSCCGSTPNTVRKISNMIKKL</sequence>
<protein>
    <recommendedName>
        <fullName evidence="3">Hcy-binding domain-containing protein</fullName>
    </recommendedName>
</protein>
<dbReference type="PROSITE" id="PS50970">
    <property type="entry name" value="HCY"/>
    <property type="match status" value="1"/>
</dbReference>
<dbReference type="GO" id="GO:0008168">
    <property type="term" value="F:methyltransferase activity"/>
    <property type="evidence" value="ECO:0007669"/>
    <property type="project" value="UniProtKB-KW"/>
</dbReference>
<dbReference type="InterPro" id="IPR017226">
    <property type="entry name" value="BHMT-like"/>
</dbReference>
<dbReference type="PIRSF" id="PIRSF037505">
    <property type="entry name" value="Betaine_HMT"/>
    <property type="match status" value="1"/>
</dbReference>
<dbReference type="PANTHER" id="PTHR11103">
    <property type="entry name" value="SLR1189 PROTEIN"/>
    <property type="match status" value="1"/>
</dbReference>
<evidence type="ECO:0000259" key="3">
    <source>
        <dbReference type="PROSITE" id="PS50970"/>
    </source>
</evidence>
<dbReference type="Pfam" id="PF02574">
    <property type="entry name" value="S-methyl_trans"/>
    <property type="match status" value="1"/>
</dbReference>
<reference evidence="4" key="1">
    <citation type="submission" date="2018-05" db="EMBL/GenBank/DDBJ databases">
        <authorList>
            <person name="Lanie J.A."/>
            <person name="Ng W.-L."/>
            <person name="Kazmierczak K.M."/>
            <person name="Andrzejewski T.M."/>
            <person name="Davidsen T.M."/>
            <person name="Wayne K.J."/>
            <person name="Tettelin H."/>
            <person name="Glass J.I."/>
            <person name="Rusch D."/>
            <person name="Podicherti R."/>
            <person name="Tsui H.-C.T."/>
            <person name="Winkler M.E."/>
        </authorList>
    </citation>
    <scope>NUCLEOTIDE SEQUENCE</scope>
</reference>
<dbReference type="PANTHER" id="PTHR11103:SF18">
    <property type="entry name" value="SLR1189 PROTEIN"/>
    <property type="match status" value="1"/>
</dbReference>
<name>A0A381V9N6_9ZZZZ</name>
<gene>
    <name evidence="4" type="ORF">METZ01_LOCUS89884</name>
</gene>
<dbReference type="SUPFAM" id="SSF82282">
    <property type="entry name" value="Homocysteine S-methyltransferase"/>
    <property type="match status" value="1"/>
</dbReference>
<evidence type="ECO:0000256" key="2">
    <source>
        <dbReference type="ARBA" id="ARBA00022679"/>
    </source>
</evidence>
<dbReference type="GO" id="GO:0008270">
    <property type="term" value="F:zinc ion binding"/>
    <property type="evidence" value="ECO:0007669"/>
    <property type="project" value="InterPro"/>
</dbReference>
<evidence type="ECO:0000256" key="1">
    <source>
        <dbReference type="ARBA" id="ARBA00022603"/>
    </source>
</evidence>
<dbReference type="EMBL" id="UINC01008219">
    <property type="protein sequence ID" value="SVA37030.1"/>
    <property type="molecule type" value="Genomic_DNA"/>
</dbReference>
<evidence type="ECO:0000313" key="4">
    <source>
        <dbReference type="EMBL" id="SVA37030.1"/>
    </source>
</evidence>
<accession>A0A381V9N6</accession>
<dbReference type="AlphaFoldDB" id="A0A381V9N6"/>
<keyword evidence="2" id="KW-0808">Transferase</keyword>
<dbReference type="Gene3D" id="3.20.20.330">
    <property type="entry name" value="Homocysteine-binding-like domain"/>
    <property type="match status" value="1"/>
</dbReference>
<dbReference type="GO" id="GO:0009086">
    <property type="term" value="P:methionine biosynthetic process"/>
    <property type="evidence" value="ECO:0007669"/>
    <property type="project" value="InterPro"/>
</dbReference>
<dbReference type="InterPro" id="IPR036589">
    <property type="entry name" value="HCY_dom_sf"/>
</dbReference>
<dbReference type="GO" id="GO:0032259">
    <property type="term" value="P:methylation"/>
    <property type="evidence" value="ECO:0007669"/>
    <property type="project" value="UniProtKB-KW"/>
</dbReference>
<keyword evidence="1" id="KW-0489">Methyltransferase</keyword>
<dbReference type="InterPro" id="IPR003726">
    <property type="entry name" value="HCY_dom"/>
</dbReference>
<proteinExistence type="predicted"/>
<feature type="domain" description="Hcy-binding" evidence="3">
    <location>
        <begin position="1"/>
        <end position="289"/>
    </location>
</feature>
<organism evidence="4">
    <name type="scientific">marine metagenome</name>
    <dbReference type="NCBI Taxonomy" id="408172"/>
    <lineage>
        <taxon>unclassified sequences</taxon>
        <taxon>metagenomes</taxon>
        <taxon>ecological metagenomes</taxon>
    </lineage>
</organism>